<sequence length="122" mass="13473">MVEMTSDFTTWLQRVTISWRASWASSYCGVALRWSLGWKVGREGARGTAQGGHKALHACRAVSILRATAASLSWYSHSFSASSVGGCAHIIEGIFLILTGKDDMLQRSGRRYCICYYVTALF</sequence>
<protein>
    <submittedName>
        <fullName evidence="1">Uncharacterized protein</fullName>
    </submittedName>
</protein>
<gene>
    <name evidence="1" type="ORF">KC19_VG069000</name>
</gene>
<dbReference type="AlphaFoldDB" id="A0A8T0HMQ5"/>
<dbReference type="EMBL" id="CM026426">
    <property type="protein sequence ID" value="KAG0572106.1"/>
    <property type="molecule type" value="Genomic_DNA"/>
</dbReference>
<evidence type="ECO:0000313" key="2">
    <source>
        <dbReference type="Proteomes" id="UP000822688"/>
    </source>
</evidence>
<proteinExistence type="predicted"/>
<name>A0A8T0HMQ5_CERPU</name>
<accession>A0A8T0HMQ5</accession>
<keyword evidence="2" id="KW-1185">Reference proteome</keyword>
<reference evidence="1" key="1">
    <citation type="submission" date="2020-06" db="EMBL/GenBank/DDBJ databases">
        <title>WGS assembly of Ceratodon purpureus strain R40.</title>
        <authorList>
            <person name="Carey S.B."/>
            <person name="Jenkins J."/>
            <person name="Shu S."/>
            <person name="Lovell J.T."/>
            <person name="Sreedasyam A."/>
            <person name="Maumus F."/>
            <person name="Tiley G.P."/>
            <person name="Fernandez-Pozo N."/>
            <person name="Barry K."/>
            <person name="Chen C."/>
            <person name="Wang M."/>
            <person name="Lipzen A."/>
            <person name="Daum C."/>
            <person name="Saski C.A."/>
            <person name="Payton A.C."/>
            <person name="Mcbreen J.C."/>
            <person name="Conrad R.E."/>
            <person name="Kollar L.M."/>
            <person name="Olsson S."/>
            <person name="Huttunen S."/>
            <person name="Landis J.B."/>
            <person name="Wickett N.J."/>
            <person name="Johnson M.G."/>
            <person name="Rensing S.A."/>
            <person name="Grimwood J."/>
            <person name="Schmutz J."/>
            <person name="Mcdaniel S.F."/>
        </authorList>
    </citation>
    <scope>NUCLEOTIDE SEQUENCE</scope>
    <source>
        <strain evidence="1">R40</strain>
    </source>
</reference>
<comment type="caution">
    <text evidence="1">The sequence shown here is derived from an EMBL/GenBank/DDBJ whole genome shotgun (WGS) entry which is preliminary data.</text>
</comment>
<dbReference type="Proteomes" id="UP000822688">
    <property type="component" value="Chromosome V"/>
</dbReference>
<evidence type="ECO:0000313" key="1">
    <source>
        <dbReference type="EMBL" id="KAG0572106.1"/>
    </source>
</evidence>
<organism evidence="1 2">
    <name type="scientific">Ceratodon purpureus</name>
    <name type="common">Fire moss</name>
    <name type="synonym">Dicranum purpureum</name>
    <dbReference type="NCBI Taxonomy" id="3225"/>
    <lineage>
        <taxon>Eukaryota</taxon>
        <taxon>Viridiplantae</taxon>
        <taxon>Streptophyta</taxon>
        <taxon>Embryophyta</taxon>
        <taxon>Bryophyta</taxon>
        <taxon>Bryophytina</taxon>
        <taxon>Bryopsida</taxon>
        <taxon>Dicranidae</taxon>
        <taxon>Pseudoditrichales</taxon>
        <taxon>Ditrichaceae</taxon>
        <taxon>Ceratodon</taxon>
    </lineage>
</organism>